<proteinExistence type="inferred from homology"/>
<protein>
    <submittedName>
        <fullName evidence="11">ATP-binding cassette domain-containing protein</fullName>
    </submittedName>
</protein>
<evidence type="ECO:0000256" key="9">
    <source>
        <dbReference type="ARBA" id="ARBA00049985"/>
    </source>
</evidence>
<dbReference type="InterPro" id="IPR050763">
    <property type="entry name" value="ABC_transporter_ATP-binding"/>
</dbReference>
<evidence type="ECO:0000256" key="6">
    <source>
        <dbReference type="ARBA" id="ARBA00022967"/>
    </source>
</evidence>
<dbReference type="NCBIfam" id="TIGR01188">
    <property type="entry name" value="drrA"/>
    <property type="match status" value="1"/>
</dbReference>
<dbReference type="Pfam" id="PF00005">
    <property type="entry name" value="ABC_tran"/>
    <property type="match status" value="1"/>
</dbReference>
<reference evidence="12" key="1">
    <citation type="journal article" date="2019" name="Int. J. Syst. Evol. Microbiol.">
        <title>The Global Catalogue of Microorganisms (GCM) 10K type strain sequencing project: providing services to taxonomists for standard genome sequencing and annotation.</title>
        <authorList>
            <consortium name="The Broad Institute Genomics Platform"/>
            <consortium name="The Broad Institute Genome Sequencing Center for Infectious Disease"/>
            <person name="Wu L."/>
            <person name="Ma J."/>
        </authorList>
    </citation>
    <scope>NUCLEOTIDE SEQUENCE [LARGE SCALE GENOMIC DNA]</scope>
    <source>
        <strain evidence="12">CCUG 36956</strain>
    </source>
</reference>
<dbReference type="Pfam" id="PF13732">
    <property type="entry name" value="DrrA1-3_C"/>
    <property type="match status" value="1"/>
</dbReference>
<dbReference type="Proteomes" id="UP001596223">
    <property type="component" value="Unassembled WGS sequence"/>
</dbReference>
<dbReference type="RefSeq" id="WP_378603898.1">
    <property type="nucleotide sequence ID" value="NZ_JBHSQN010000006.1"/>
</dbReference>
<evidence type="ECO:0000256" key="1">
    <source>
        <dbReference type="ARBA" id="ARBA00004413"/>
    </source>
</evidence>
<dbReference type="InterPro" id="IPR025302">
    <property type="entry name" value="DrrA1/2-like_C"/>
</dbReference>
<dbReference type="PROSITE" id="PS00211">
    <property type="entry name" value="ABC_TRANSPORTER_1"/>
    <property type="match status" value="1"/>
</dbReference>
<comment type="subcellular location">
    <subcellularLocation>
        <location evidence="1">Cell membrane</location>
        <topology evidence="1">Peripheral membrane protein</topology>
        <orientation evidence="1">Cytoplasmic side</orientation>
    </subcellularLocation>
</comment>
<dbReference type="EMBL" id="JBHSQN010000006">
    <property type="protein sequence ID" value="MFC6011711.1"/>
    <property type="molecule type" value="Genomic_DNA"/>
</dbReference>
<dbReference type="InterPro" id="IPR017871">
    <property type="entry name" value="ABC_transporter-like_CS"/>
</dbReference>
<dbReference type="Gene3D" id="3.40.50.300">
    <property type="entry name" value="P-loop containing nucleotide triphosphate hydrolases"/>
    <property type="match status" value="1"/>
</dbReference>
<accession>A0ABW1JQM3</accession>
<keyword evidence="6" id="KW-1278">Translocase</keyword>
<keyword evidence="3" id="KW-1003">Cell membrane</keyword>
<dbReference type="InterPro" id="IPR003439">
    <property type="entry name" value="ABC_transporter-like_ATP-bd"/>
</dbReference>
<evidence type="ECO:0000256" key="8">
    <source>
        <dbReference type="ARBA" id="ARBA00023251"/>
    </source>
</evidence>
<keyword evidence="7" id="KW-0472">Membrane</keyword>
<evidence type="ECO:0000256" key="4">
    <source>
        <dbReference type="ARBA" id="ARBA00022741"/>
    </source>
</evidence>
<evidence type="ECO:0000313" key="11">
    <source>
        <dbReference type="EMBL" id="MFC6011711.1"/>
    </source>
</evidence>
<sequence length="328" mass="35107">MPDAIVAEGLVKRYGKLVALDGLDLSVPEGTVTALLGPNGAGKTTTVRVLTTLLVPDEGSATVAGIDVLNNPQALRSRIGASGQYAAVDEYLTGFENLEMVGRLYHLGTQRSKERARELLDRFRLSDAADRPVKGYSGGMRRRLDLAGALVANPPVLFLDEPTTGLDPRARLDLWDVIEELVAGGTTLLLTTQYMEEADRLADSIAVIDHGKVIARGTADELKALVGGDRIELTVGADDQLADAKHVLSGLADGEIHLEPGLRRITVPVADGSQDLVTAIGRLTEHKIKINDVALRRPSLDDVFLTLTGHEAEELVSQTVSAEEGQNR</sequence>
<dbReference type="PANTHER" id="PTHR42711">
    <property type="entry name" value="ABC TRANSPORTER ATP-BINDING PROTEIN"/>
    <property type="match status" value="1"/>
</dbReference>
<dbReference type="GO" id="GO:0005524">
    <property type="term" value="F:ATP binding"/>
    <property type="evidence" value="ECO:0007669"/>
    <property type="project" value="UniProtKB-KW"/>
</dbReference>
<evidence type="ECO:0000256" key="5">
    <source>
        <dbReference type="ARBA" id="ARBA00022840"/>
    </source>
</evidence>
<comment type="similarity">
    <text evidence="9">Belongs to the ABC transporter superfamily. Drug exporter-1 (DrugE1) (TC 3.A.1.105) family.</text>
</comment>
<dbReference type="SUPFAM" id="SSF52540">
    <property type="entry name" value="P-loop containing nucleoside triphosphate hydrolases"/>
    <property type="match status" value="1"/>
</dbReference>
<dbReference type="InterPro" id="IPR003593">
    <property type="entry name" value="AAA+_ATPase"/>
</dbReference>
<organism evidence="11 12">
    <name type="scientific">Nocardia lasii</name>
    <dbReference type="NCBI Taxonomy" id="1616107"/>
    <lineage>
        <taxon>Bacteria</taxon>
        <taxon>Bacillati</taxon>
        <taxon>Actinomycetota</taxon>
        <taxon>Actinomycetes</taxon>
        <taxon>Mycobacteriales</taxon>
        <taxon>Nocardiaceae</taxon>
        <taxon>Nocardia</taxon>
    </lineage>
</organism>
<evidence type="ECO:0000313" key="12">
    <source>
        <dbReference type="Proteomes" id="UP001596223"/>
    </source>
</evidence>
<dbReference type="SMART" id="SM00382">
    <property type="entry name" value="AAA"/>
    <property type="match status" value="1"/>
</dbReference>
<evidence type="ECO:0000256" key="3">
    <source>
        <dbReference type="ARBA" id="ARBA00022475"/>
    </source>
</evidence>
<keyword evidence="8" id="KW-0046">Antibiotic resistance</keyword>
<dbReference type="InterPro" id="IPR027417">
    <property type="entry name" value="P-loop_NTPase"/>
</dbReference>
<feature type="domain" description="ABC transporter" evidence="10">
    <location>
        <begin position="5"/>
        <end position="235"/>
    </location>
</feature>
<evidence type="ECO:0000256" key="7">
    <source>
        <dbReference type="ARBA" id="ARBA00023136"/>
    </source>
</evidence>
<evidence type="ECO:0000256" key="2">
    <source>
        <dbReference type="ARBA" id="ARBA00022448"/>
    </source>
</evidence>
<comment type="caution">
    <text evidence="11">The sequence shown here is derived from an EMBL/GenBank/DDBJ whole genome shotgun (WGS) entry which is preliminary data.</text>
</comment>
<keyword evidence="4" id="KW-0547">Nucleotide-binding</keyword>
<evidence type="ECO:0000259" key="10">
    <source>
        <dbReference type="PROSITE" id="PS50893"/>
    </source>
</evidence>
<keyword evidence="5 11" id="KW-0067">ATP-binding</keyword>
<dbReference type="PROSITE" id="PS50893">
    <property type="entry name" value="ABC_TRANSPORTER_2"/>
    <property type="match status" value="1"/>
</dbReference>
<keyword evidence="2" id="KW-0813">Transport</keyword>
<gene>
    <name evidence="11" type="ORF">ACFP3H_11665</name>
</gene>
<name>A0ABW1JQM3_9NOCA</name>
<dbReference type="PANTHER" id="PTHR42711:SF19">
    <property type="entry name" value="DOXORUBICIN RESISTANCE ATP-BINDING PROTEIN DRRA"/>
    <property type="match status" value="1"/>
</dbReference>
<keyword evidence="12" id="KW-1185">Reference proteome</keyword>
<dbReference type="InterPro" id="IPR005894">
    <property type="entry name" value="DrrA"/>
</dbReference>